<dbReference type="InterPro" id="IPR050386">
    <property type="entry name" value="Glycosyl_hydrolase_5"/>
</dbReference>
<reference evidence="10 11" key="1">
    <citation type="submission" date="2019-08" db="EMBL/GenBank/DDBJ databases">
        <title>In-depth cultivation of the pig gut microbiome towards novel bacterial diversity and tailored functional studies.</title>
        <authorList>
            <person name="Wylensek D."/>
            <person name="Hitch T.C.A."/>
            <person name="Clavel T."/>
        </authorList>
    </citation>
    <scope>NUCLEOTIDE SEQUENCE [LARGE SCALE GENOMIC DNA]</scope>
    <source>
        <strain evidence="10 11">BBE-744-WT-12</strain>
    </source>
</reference>
<comment type="caution">
    <text evidence="10">The sequence shown here is derived from an EMBL/GenBank/DDBJ whole genome shotgun (WGS) entry which is preliminary data.</text>
</comment>
<accession>A0A844G4G1</accession>
<evidence type="ECO:0000256" key="5">
    <source>
        <dbReference type="ARBA" id="ARBA00023295"/>
    </source>
</evidence>
<dbReference type="EMBL" id="VUNS01000016">
    <property type="protein sequence ID" value="MST98246.1"/>
    <property type="molecule type" value="Genomic_DNA"/>
</dbReference>
<dbReference type="Pfam" id="PF00150">
    <property type="entry name" value="Cellulase"/>
    <property type="match status" value="1"/>
</dbReference>
<protein>
    <submittedName>
        <fullName evidence="10">Glycoside hydrolase family 5 protein</fullName>
    </submittedName>
</protein>
<proteinExistence type="inferred from homology"/>
<dbReference type="GO" id="GO:0005576">
    <property type="term" value="C:extracellular region"/>
    <property type="evidence" value="ECO:0007669"/>
    <property type="project" value="TreeGrafter"/>
</dbReference>
<dbReference type="GO" id="GO:0030245">
    <property type="term" value="P:cellulose catabolic process"/>
    <property type="evidence" value="ECO:0007669"/>
    <property type="project" value="UniProtKB-KW"/>
</dbReference>
<dbReference type="PANTHER" id="PTHR31297">
    <property type="entry name" value="GLUCAN ENDO-1,6-BETA-GLUCOSIDASE B"/>
    <property type="match status" value="1"/>
</dbReference>
<evidence type="ECO:0000256" key="4">
    <source>
        <dbReference type="ARBA" id="ARBA00023277"/>
    </source>
</evidence>
<dbReference type="PROSITE" id="PS51257">
    <property type="entry name" value="PROKAR_LIPOPROTEIN"/>
    <property type="match status" value="1"/>
</dbReference>
<gene>
    <name evidence="10" type="ORF">FYJ85_14470</name>
</gene>
<dbReference type="GO" id="GO:0008422">
    <property type="term" value="F:beta-glucosidase activity"/>
    <property type="evidence" value="ECO:0007669"/>
    <property type="project" value="TreeGrafter"/>
</dbReference>
<keyword evidence="4" id="KW-0119">Carbohydrate metabolism</keyword>
<keyword evidence="3" id="KW-0136">Cellulose degradation</keyword>
<evidence type="ECO:0000313" key="11">
    <source>
        <dbReference type="Proteomes" id="UP000435649"/>
    </source>
</evidence>
<feature type="chain" id="PRO_5032371997" evidence="8">
    <location>
        <begin position="27"/>
        <end position="505"/>
    </location>
</feature>
<evidence type="ECO:0000256" key="6">
    <source>
        <dbReference type="ARBA" id="ARBA00023326"/>
    </source>
</evidence>
<dbReference type="PANTHER" id="PTHR31297:SF41">
    <property type="entry name" value="ENDOGLUCANASE, PUTATIVE (AFU_ORTHOLOGUE AFUA_5G01830)-RELATED"/>
    <property type="match status" value="1"/>
</dbReference>
<evidence type="ECO:0000256" key="7">
    <source>
        <dbReference type="RuleBase" id="RU361153"/>
    </source>
</evidence>
<keyword evidence="5 7" id="KW-0326">Glycosidase</keyword>
<keyword evidence="2 7" id="KW-0378">Hydrolase</keyword>
<evidence type="ECO:0000259" key="9">
    <source>
        <dbReference type="Pfam" id="PF00150"/>
    </source>
</evidence>
<comment type="similarity">
    <text evidence="1 7">Belongs to the glycosyl hydrolase 5 (cellulase A) family.</text>
</comment>
<organism evidence="10 11">
    <name type="scientific">Victivallis lenta</name>
    <dbReference type="NCBI Taxonomy" id="2606640"/>
    <lineage>
        <taxon>Bacteria</taxon>
        <taxon>Pseudomonadati</taxon>
        <taxon>Lentisphaerota</taxon>
        <taxon>Lentisphaeria</taxon>
        <taxon>Victivallales</taxon>
        <taxon>Victivallaceae</taxon>
        <taxon>Victivallis</taxon>
    </lineage>
</organism>
<dbReference type="InterPro" id="IPR001547">
    <property type="entry name" value="Glyco_hydro_5"/>
</dbReference>
<evidence type="ECO:0000256" key="2">
    <source>
        <dbReference type="ARBA" id="ARBA00022801"/>
    </source>
</evidence>
<evidence type="ECO:0000256" key="1">
    <source>
        <dbReference type="ARBA" id="ARBA00005641"/>
    </source>
</evidence>
<dbReference type="SUPFAM" id="SSF51445">
    <property type="entry name" value="(Trans)glycosidases"/>
    <property type="match status" value="1"/>
</dbReference>
<dbReference type="AlphaFoldDB" id="A0A844G4G1"/>
<feature type="signal peptide" evidence="8">
    <location>
        <begin position="1"/>
        <end position="26"/>
    </location>
</feature>
<dbReference type="Proteomes" id="UP000435649">
    <property type="component" value="Unassembled WGS sequence"/>
</dbReference>
<dbReference type="GO" id="GO:0009986">
    <property type="term" value="C:cell surface"/>
    <property type="evidence" value="ECO:0007669"/>
    <property type="project" value="TreeGrafter"/>
</dbReference>
<feature type="domain" description="Glycoside hydrolase family 5" evidence="9">
    <location>
        <begin position="209"/>
        <end position="466"/>
    </location>
</feature>
<dbReference type="Gene3D" id="3.20.20.80">
    <property type="entry name" value="Glycosidases"/>
    <property type="match status" value="1"/>
</dbReference>
<keyword evidence="8" id="KW-0732">Signal</keyword>
<evidence type="ECO:0000256" key="3">
    <source>
        <dbReference type="ARBA" id="ARBA00023001"/>
    </source>
</evidence>
<evidence type="ECO:0000256" key="8">
    <source>
        <dbReference type="SAM" id="SignalP"/>
    </source>
</evidence>
<name>A0A844G4G1_9BACT</name>
<evidence type="ECO:0000313" key="10">
    <source>
        <dbReference type="EMBL" id="MST98246.1"/>
    </source>
</evidence>
<dbReference type="RefSeq" id="WP_106053683.1">
    <property type="nucleotide sequence ID" value="NZ_VUNS01000016.1"/>
</dbReference>
<keyword evidence="6" id="KW-0624">Polysaccharide degradation</keyword>
<dbReference type="InterPro" id="IPR017853">
    <property type="entry name" value="GH"/>
</dbReference>
<sequence>MMMLKKLVPLSCIVAAALGGCMTPSAPPDSLSGVVFEETFKTPEAAAQVSGAEFIPGGGPDGQNSIRIKGGDRPAEMKLDASKLRGRLVTVEAMVKGQDLSGTLQIVPDYIQGPGEYYPSRGGDKGSYDWRKFAYSVQIPDYAGDLKLRFGHAGKSGVAEYADVKLTLVPVPSPCTYINEQPLQKTPQYRGAMVGSLRGDNDAIRIFGEKWHGNLVRYQFGGGGDANTPEKYRKWGEARMADLDRLLPEFEKYGIKVVIDLHSGPATMNEILQNVGIWTTEAQDMIVDLWREIARHYKGNSNIYGYDILNEPLEPSYVYRPGGALDWNRLAERIGKAIREIDPDTPIIVACAVGGNPVGFGSLRPIDVPNTIYTVHCYLPHGYTHQGVHGAKMVGAYPGVKHDGRVWNKEMLRRSLEPVVKFQQQYKVPIYVGEFGAARWAPGAEQYLADYIDLFEEYGWDWTYHAFREWDGWSAEHSTDPDDKTRYESTPRMKLLTDYMSRNRK</sequence>
<keyword evidence="11" id="KW-1185">Reference proteome</keyword>